<sequence length="47" mass="5525">MLMYNLYIIRSILRSLSVRATIFPLLSFNGNNFSWKKQVDPDTHQPV</sequence>
<evidence type="ECO:0000313" key="2">
    <source>
        <dbReference type="Proteomes" id="UP000001312"/>
    </source>
</evidence>
<gene>
    <name evidence="1" type="ORF">SS1G_00085</name>
</gene>
<dbReference type="InParanoid" id="A7E463"/>
<reference evidence="2" key="1">
    <citation type="journal article" date="2011" name="PLoS Genet.">
        <title>Genomic analysis of the necrotrophic fungal pathogens Sclerotinia sclerotiorum and Botrytis cinerea.</title>
        <authorList>
            <person name="Amselem J."/>
            <person name="Cuomo C.A."/>
            <person name="van Kan J.A."/>
            <person name="Viaud M."/>
            <person name="Benito E.P."/>
            <person name="Couloux A."/>
            <person name="Coutinho P.M."/>
            <person name="de Vries R.P."/>
            <person name="Dyer P.S."/>
            <person name="Fillinger S."/>
            <person name="Fournier E."/>
            <person name="Gout L."/>
            <person name="Hahn M."/>
            <person name="Kohn L."/>
            <person name="Lapalu N."/>
            <person name="Plummer K.M."/>
            <person name="Pradier J.M."/>
            <person name="Quevillon E."/>
            <person name="Sharon A."/>
            <person name="Simon A."/>
            <person name="ten Have A."/>
            <person name="Tudzynski B."/>
            <person name="Tudzynski P."/>
            <person name="Wincker P."/>
            <person name="Andrew M."/>
            <person name="Anthouard V."/>
            <person name="Beever R.E."/>
            <person name="Beffa R."/>
            <person name="Benoit I."/>
            <person name="Bouzid O."/>
            <person name="Brault B."/>
            <person name="Chen Z."/>
            <person name="Choquer M."/>
            <person name="Collemare J."/>
            <person name="Cotton P."/>
            <person name="Danchin E.G."/>
            <person name="Da Silva C."/>
            <person name="Gautier A."/>
            <person name="Giraud C."/>
            <person name="Giraud T."/>
            <person name="Gonzalez C."/>
            <person name="Grossetete S."/>
            <person name="Guldener U."/>
            <person name="Henrissat B."/>
            <person name="Howlett B.J."/>
            <person name="Kodira C."/>
            <person name="Kretschmer M."/>
            <person name="Lappartient A."/>
            <person name="Leroch M."/>
            <person name="Levis C."/>
            <person name="Mauceli E."/>
            <person name="Neuveglise C."/>
            <person name="Oeser B."/>
            <person name="Pearson M."/>
            <person name="Poulain J."/>
            <person name="Poussereau N."/>
            <person name="Quesneville H."/>
            <person name="Rascle C."/>
            <person name="Schumacher J."/>
            <person name="Segurens B."/>
            <person name="Sexton A."/>
            <person name="Silva E."/>
            <person name="Sirven C."/>
            <person name="Soanes D.M."/>
            <person name="Talbot N.J."/>
            <person name="Templeton M."/>
            <person name="Yandava C."/>
            <person name="Yarden O."/>
            <person name="Zeng Q."/>
            <person name="Rollins J.A."/>
            <person name="Lebrun M.H."/>
            <person name="Dickman M."/>
        </authorList>
    </citation>
    <scope>NUCLEOTIDE SEQUENCE [LARGE SCALE GENOMIC DNA]</scope>
    <source>
        <strain evidence="2">ATCC 18683 / 1980 / Ss-1</strain>
    </source>
</reference>
<dbReference type="AlphaFoldDB" id="A7E463"/>
<dbReference type="GeneID" id="5494670"/>
<dbReference type="RefSeq" id="XP_001597999.1">
    <property type="nucleotide sequence ID" value="XM_001597949.1"/>
</dbReference>
<dbReference type="EMBL" id="CH476621">
    <property type="protein sequence ID" value="EDN90685.1"/>
    <property type="molecule type" value="Genomic_DNA"/>
</dbReference>
<dbReference type="HOGENOM" id="CLU_3175647_0_0_1"/>
<dbReference type="Proteomes" id="UP000001312">
    <property type="component" value="Unassembled WGS sequence"/>
</dbReference>
<organism evidence="1 2">
    <name type="scientific">Sclerotinia sclerotiorum (strain ATCC 18683 / 1980 / Ss-1)</name>
    <name type="common">White mold</name>
    <name type="synonym">Whetzelinia sclerotiorum</name>
    <dbReference type="NCBI Taxonomy" id="665079"/>
    <lineage>
        <taxon>Eukaryota</taxon>
        <taxon>Fungi</taxon>
        <taxon>Dikarya</taxon>
        <taxon>Ascomycota</taxon>
        <taxon>Pezizomycotina</taxon>
        <taxon>Leotiomycetes</taxon>
        <taxon>Helotiales</taxon>
        <taxon>Sclerotiniaceae</taxon>
        <taxon>Sclerotinia</taxon>
    </lineage>
</organism>
<evidence type="ECO:0000313" key="1">
    <source>
        <dbReference type="EMBL" id="EDN90685.1"/>
    </source>
</evidence>
<protein>
    <submittedName>
        <fullName evidence="1">Uncharacterized protein</fullName>
    </submittedName>
</protein>
<proteinExistence type="predicted"/>
<dbReference type="KEGG" id="ssl:SS1G_00085"/>
<keyword evidence="2" id="KW-1185">Reference proteome</keyword>
<name>A7E463_SCLS1</name>
<accession>A7E463</accession>